<evidence type="ECO:0000313" key="6">
    <source>
        <dbReference type="EMBL" id="BCJ30839.1"/>
    </source>
</evidence>
<dbReference type="Pfam" id="PF03704">
    <property type="entry name" value="BTAD"/>
    <property type="match status" value="1"/>
</dbReference>
<feature type="compositionally biased region" description="Low complexity" evidence="4">
    <location>
        <begin position="283"/>
        <end position="299"/>
    </location>
</feature>
<dbReference type="RefSeq" id="WP_051802538.1">
    <property type="nucleotide sequence ID" value="NZ_AP023354.1"/>
</dbReference>
<dbReference type="PRINTS" id="PR00364">
    <property type="entry name" value="DISEASERSIST"/>
</dbReference>
<organism evidence="6 7">
    <name type="scientific">Actinocatenispora sera</name>
    <dbReference type="NCBI Taxonomy" id="390989"/>
    <lineage>
        <taxon>Bacteria</taxon>
        <taxon>Bacillati</taxon>
        <taxon>Actinomycetota</taxon>
        <taxon>Actinomycetes</taxon>
        <taxon>Micromonosporales</taxon>
        <taxon>Micromonosporaceae</taxon>
        <taxon>Actinocatenispora</taxon>
    </lineage>
</organism>
<name>A0A810L6T7_9ACTN</name>
<dbReference type="PANTHER" id="PTHR47691:SF3">
    <property type="entry name" value="HTH-TYPE TRANSCRIPTIONAL REGULATOR RV0890C-RELATED"/>
    <property type="match status" value="1"/>
</dbReference>
<dbReference type="Pfam" id="PF13401">
    <property type="entry name" value="AAA_22"/>
    <property type="match status" value="1"/>
</dbReference>
<keyword evidence="7" id="KW-1185">Reference proteome</keyword>
<accession>A0A810L6T7</accession>
<dbReference type="SMART" id="SM01043">
    <property type="entry name" value="BTAD"/>
    <property type="match status" value="1"/>
</dbReference>
<dbReference type="EMBL" id="AP023354">
    <property type="protein sequence ID" value="BCJ30839.1"/>
    <property type="molecule type" value="Genomic_DNA"/>
</dbReference>
<dbReference type="InterPro" id="IPR001867">
    <property type="entry name" value="OmpR/PhoB-type_DNA-bd"/>
</dbReference>
<dbReference type="InterPro" id="IPR011990">
    <property type="entry name" value="TPR-like_helical_dom_sf"/>
</dbReference>
<feature type="domain" description="OmpR/PhoB-type" evidence="5">
    <location>
        <begin position="1"/>
        <end position="101"/>
    </location>
</feature>
<dbReference type="PANTHER" id="PTHR47691">
    <property type="entry name" value="REGULATOR-RELATED"/>
    <property type="match status" value="1"/>
</dbReference>
<feature type="compositionally biased region" description="Pro residues" evidence="4">
    <location>
        <begin position="271"/>
        <end position="282"/>
    </location>
</feature>
<dbReference type="Proteomes" id="UP000680750">
    <property type="component" value="Chromosome"/>
</dbReference>
<dbReference type="SUPFAM" id="SSF52540">
    <property type="entry name" value="P-loop containing nucleoside triphosphate hydrolases"/>
    <property type="match status" value="1"/>
</dbReference>
<dbReference type="KEGG" id="aser:Asera_49470"/>
<gene>
    <name evidence="6" type="ORF">Asera_49470</name>
</gene>
<dbReference type="Pfam" id="PF25872">
    <property type="entry name" value="HTH_77"/>
    <property type="match status" value="1"/>
</dbReference>
<dbReference type="SUPFAM" id="SSF48452">
    <property type="entry name" value="TPR-like"/>
    <property type="match status" value="2"/>
</dbReference>
<dbReference type="InterPro" id="IPR058852">
    <property type="entry name" value="HTH_77"/>
</dbReference>
<evidence type="ECO:0000256" key="1">
    <source>
        <dbReference type="ARBA" id="ARBA00005820"/>
    </source>
</evidence>
<dbReference type="Gene3D" id="1.25.40.10">
    <property type="entry name" value="Tetratricopeptide repeat domain"/>
    <property type="match status" value="2"/>
</dbReference>
<protein>
    <submittedName>
        <fullName evidence="6">SARP family transcriptional regulator</fullName>
    </submittedName>
</protein>
<dbReference type="SMART" id="SM00862">
    <property type="entry name" value="Trans_reg_C"/>
    <property type="match status" value="1"/>
</dbReference>
<keyword evidence="2 3" id="KW-0238">DNA-binding</keyword>
<dbReference type="SUPFAM" id="SSF46894">
    <property type="entry name" value="C-terminal effector domain of the bipartite response regulators"/>
    <property type="match status" value="1"/>
</dbReference>
<dbReference type="GO" id="GO:0006355">
    <property type="term" value="P:regulation of DNA-templated transcription"/>
    <property type="evidence" value="ECO:0007669"/>
    <property type="project" value="InterPro"/>
</dbReference>
<dbReference type="Pfam" id="PF00486">
    <property type="entry name" value="Trans_reg_C"/>
    <property type="match status" value="1"/>
</dbReference>
<feature type="region of interest" description="Disordered" evidence="4">
    <location>
        <begin position="252"/>
        <end position="301"/>
    </location>
</feature>
<feature type="DNA-binding region" description="OmpR/PhoB-type" evidence="3">
    <location>
        <begin position="1"/>
        <end position="101"/>
    </location>
</feature>
<dbReference type="PROSITE" id="PS51755">
    <property type="entry name" value="OMPR_PHOB"/>
    <property type="match status" value="1"/>
</dbReference>
<evidence type="ECO:0000313" key="7">
    <source>
        <dbReference type="Proteomes" id="UP000680750"/>
    </source>
</evidence>
<reference evidence="6" key="1">
    <citation type="submission" date="2020-08" db="EMBL/GenBank/DDBJ databases">
        <title>Whole genome shotgun sequence of Actinocatenispora sera NBRC 101916.</title>
        <authorList>
            <person name="Komaki H."/>
            <person name="Tamura T."/>
        </authorList>
    </citation>
    <scope>NUCLEOTIDE SEQUENCE</scope>
    <source>
        <strain evidence="6">NBRC 101916</strain>
    </source>
</reference>
<dbReference type="CDD" id="cd15831">
    <property type="entry name" value="BTAD"/>
    <property type="match status" value="1"/>
</dbReference>
<comment type="similarity">
    <text evidence="1">Belongs to the AfsR/DnrI/RedD regulatory family.</text>
</comment>
<dbReference type="InterPro" id="IPR036388">
    <property type="entry name" value="WH-like_DNA-bd_sf"/>
</dbReference>
<dbReference type="GO" id="GO:0016887">
    <property type="term" value="F:ATP hydrolysis activity"/>
    <property type="evidence" value="ECO:0007669"/>
    <property type="project" value="InterPro"/>
</dbReference>
<dbReference type="InterPro" id="IPR049945">
    <property type="entry name" value="AAA_22"/>
</dbReference>
<evidence type="ECO:0000259" key="5">
    <source>
        <dbReference type="PROSITE" id="PS51755"/>
    </source>
</evidence>
<dbReference type="InterPro" id="IPR005158">
    <property type="entry name" value="BTAD"/>
</dbReference>
<dbReference type="GO" id="GO:0000160">
    <property type="term" value="P:phosphorelay signal transduction system"/>
    <property type="evidence" value="ECO:0007669"/>
    <property type="project" value="InterPro"/>
</dbReference>
<dbReference type="InterPro" id="IPR027417">
    <property type="entry name" value="P-loop_NTPase"/>
</dbReference>
<sequence length="1127" mass="120018">MQISLLGPVEIGSAANTDRDSSAGRDGAVVVAGARLRALLARLALDAGRPVGTDRLIAALWGDEPPAGAGNALQSLVSRLRRALPADTPIRSVPAGYQLDVPADAVDVRRFAALAADGRHRLRHRDPAGAIQRLQEALRLWRGPALADVTAPYAAATAERLHADRRTALGDLTEAQLAAGTPQQAAATIAGPAGEHPLDERLCTLAVRALAAAGRQADALAAYQRTRAALADEFGVDPGTELAAAHLAVLRGETTPTRAPATPSRPGDGAPNPPGAGRPASPPAADRSPAPEAATPATPRTNLRVALSSFVGRDRQLGELRKLLADNRLVTLTGPGGTGKTRLATEAAGAQLDTHPDGVWLVELAGVSDPANVPHAVFAALGASTPTLTGSPSSLRDRAVQLGELLGDRQLLLILDNCEHLVDAAAHLAEEILTHCRQVSILATSRAPLGLTGEQLYPVPPLDTPAEGVDITATRASPAVRLLVDRAAAVRPGFTVTAGNAGAVGAICRRLDGAPLALELAAARLRSLTADQVADRLDDRFRLLTGGQRTALPRHQTLRAVVSWSWDLLDEPQRALARRLSVFAGGASLDALDAVCADPPDTTDPALPGTALLDALTGLVDQSLVDAGDDNRYRMLETLRAYGAERLAEAGETRATRAAHLRHYLHLAETQEPILRTAEQETALARLSADYDNLLAALRYAIDDRQDRSALRLGAALVWYWFLFGHADDAIRWLREVNRIAPAEPPAGLTAAYAICFGGANLELIAEHGHQPERLRTVIDQFERLVERARGEGPLPPLLALGSAVPGMLVGNHDAVRRLLADLVDHAEPWTAAAARLVHANLVQDAYRSIAESGDDFAGAVEAFRTLGERWGLSAALVGYGEHLVLAGDAERAAEVLTEAWDIARRFIPDREQPGFLLRLAHIRLRAGDVDTAEAELAQAIALRAHTSRGDRPGDDEWWFQRETVSAEAHRARGRYPEAQACYRRVLDWTDDTATRHRPPQLAAMAYNGLARVALDAGRPDEADTLARDGLRRLARGAHLDLPLASLLAETLILTHRDHDPRHAATLAGALDALWSGRTHPNAELAAALDEIGARLGADDYARARADGAELNLEGIYRYLQIPLDPQ</sequence>
<evidence type="ECO:0000256" key="3">
    <source>
        <dbReference type="PROSITE-ProRule" id="PRU01091"/>
    </source>
</evidence>
<dbReference type="Gene3D" id="1.10.10.10">
    <property type="entry name" value="Winged helix-like DNA-binding domain superfamily/Winged helix DNA-binding domain"/>
    <property type="match status" value="1"/>
</dbReference>
<dbReference type="GO" id="GO:0003677">
    <property type="term" value="F:DNA binding"/>
    <property type="evidence" value="ECO:0007669"/>
    <property type="project" value="UniProtKB-UniRule"/>
</dbReference>
<feature type="compositionally biased region" description="Low complexity" evidence="4">
    <location>
        <begin position="254"/>
        <end position="270"/>
    </location>
</feature>
<dbReference type="AlphaFoldDB" id="A0A810L6T7"/>
<evidence type="ECO:0000256" key="2">
    <source>
        <dbReference type="ARBA" id="ARBA00023125"/>
    </source>
</evidence>
<dbReference type="Gene3D" id="3.40.50.300">
    <property type="entry name" value="P-loop containing nucleotide triphosphate hydrolases"/>
    <property type="match status" value="1"/>
</dbReference>
<evidence type="ECO:0000256" key="4">
    <source>
        <dbReference type="SAM" id="MobiDB-lite"/>
    </source>
</evidence>
<dbReference type="InterPro" id="IPR016032">
    <property type="entry name" value="Sig_transdc_resp-reg_C-effctor"/>
</dbReference>
<proteinExistence type="inferred from homology"/>